<dbReference type="Proteomes" id="UP000016033">
    <property type="component" value="Unassembled WGS sequence"/>
</dbReference>
<organism evidence="2 3">
    <name type="scientific">Microbacterium maritypicum MF109</name>
    <dbReference type="NCBI Taxonomy" id="1333857"/>
    <lineage>
        <taxon>Bacteria</taxon>
        <taxon>Bacillati</taxon>
        <taxon>Actinomycetota</taxon>
        <taxon>Actinomycetes</taxon>
        <taxon>Micrococcales</taxon>
        <taxon>Microbacteriaceae</taxon>
        <taxon>Microbacterium</taxon>
    </lineage>
</organism>
<evidence type="ECO:0000256" key="1">
    <source>
        <dbReference type="SAM" id="Phobius"/>
    </source>
</evidence>
<sequence length="155" mass="15807">MSMSLINVAQQVRGPRTLTHTVLAVVAIAVGIIAGLLAMHSFNSHATAAGHHDTVAVSTQTGVSASHHDASTSAGIPAAPTQDAGCATCGAGDSMTWMACILALLVATILLRRIGFGWRHTLLVAMVTAAAKRGPARAQALPPPPSLTVLCISRT</sequence>
<protein>
    <submittedName>
        <fullName evidence="2">Uncharacterized protein</fullName>
    </submittedName>
</protein>
<keyword evidence="1" id="KW-0472">Membrane</keyword>
<dbReference type="PATRIC" id="fig|1333857.3.peg.2874"/>
<keyword evidence="1" id="KW-0812">Transmembrane</keyword>
<accession>T5KGX3</accession>
<dbReference type="EMBL" id="ATAO01000206">
    <property type="protein sequence ID" value="EQM74719.1"/>
    <property type="molecule type" value="Genomic_DNA"/>
</dbReference>
<evidence type="ECO:0000313" key="2">
    <source>
        <dbReference type="EMBL" id="EQM74719.1"/>
    </source>
</evidence>
<comment type="caution">
    <text evidence="2">The sequence shown here is derived from an EMBL/GenBank/DDBJ whole genome shotgun (WGS) entry which is preliminary data.</text>
</comment>
<dbReference type="Pfam" id="PF19650">
    <property type="entry name" value="DUF6153"/>
    <property type="match status" value="1"/>
</dbReference>
<keyword evidence="1" id="KW-1133">Transmembrane helix</keyword>
<proteinExistence type="predicted"/>
<dbReference type="InterPro" id="IPR046151">
    <property type="entry name" value="DUF6153"/>
</dbReference>
<gene>
    <name evidence="2" type="ORF">L687_04460</name>
</gene>
<dbReference type="AlphaFoldDB" id="T5KGX3"/>
<feature type="transmembrane region" description="Helical" evidence="1">
    <location>
        <begin position="94"/>
        <end position="111"/>
    </location>
</feature>
<reference evidence="2 3" key="1">
    <citation type="journal article" date="2013" name="Genome Announc.">
        <title>Whole-genome sequences of five oyster-associated bacteria show potential for crude oil hydrocarbon degradation.</title>
        <authorList>
            <person name="Chauhan A."/>
            <person name="Green S."/>
            <person name="Pathak A."/>
            <person name="Thomas J."/>
            <person name="Venkatramanan R."/>
        </authorList>
    </citation>
    <scope>NUCLEOTIDE SEQUENCE [LARGE SCALE GENOMIC DNA]</scope>
    <source>
        <strain evidence="2 3">MF109</strain>
    </source>
</reference>
<feature type="transmembrane region" description="Helical" evidence="1">
    <location>
        <begin position="21"/>
        <end position="42"/>
    </location>
</feature>
<evidence type="ECO:0000313" key="3">
    <source>
        <dbReference type="Proteomes" id="UP000016033"/>
    </source>
</evidence>
<name>T5KGX3_MICMQ</name>